<evidence type="ECO:0000313" key="1">
    <source>
        <dbReference type="EMBL" id="MBB4686713.1"/>
    </source>
</evidence>
<proteinExistence type="predicted"/>
<comment type="caution">
    <text evidence="1">The sequence shown here is derived from an EMBL/GenBank/DDBJ whole genome shotgun (WGS) entry which is preliminary data.</text>
</comment>
<reference evidence="1 2" key="1">
    <citation type="submission" date="2020-08" db="EMBL/GenBank/DDBJ databases">
        <title>Sequencing the genomes of 1000 actinobacteria strains.</title>
        <authorList>
            <person name="Klenk H.-P."/>
        </authorList>
    </citation>
    <scope>NUCLEOTIDE SEQUENCE [LARGE SCALE GENOMIC DNA]</scope>
    <source>
        <strain evidence="1 2">DSM 45859</strain>
    </source>
</reference>
<name>A0A840IYE3_9PSEU</name>
<dbReference type="Proteomes" id="UP000581769">
    <property type="component" value="Unassembled WGS sequence"/>
</dbReference>
<dbReference type="EMBL" id="JACHMG010000001">
    <property type="protein sequence ID" value="MBB4686713.1"/>
    <property type="molecule type" value="Genomic_DNA"/>
</dbReference>
<evidence type="ECO:0000313" key="2">
    <source>
        <dbReference type="Proteomes" id="UP000581769"/>
    </source>
</evidence>
<keyword evidence="2" id="KW-1185">Reference proteome</keyword>
<dbReference type="RefSeq" id="WP_184781533.1">
    <property type="nucleotide sequence ID" value="NZ_JACHMG010000001.1"/>
</dbReference>
<dbReference type="AlphaFoldDB" id="A0A840IYE3"/>
<gene>
    <name evidence="1" type="ORF">BJY18_004198</name>
</gene>
<protein>
    <submittedName>
        <fullName evidence="1">Uncharacterized protein</fullName>
    </submittedName>
</protein>
<sequence>MLPALGAGVAGLTLLSSAGRALLAGLGLTCLTRPPLTLLTGLAPLAVLAGRG</sequence>
<accession>A0A840IYE3</accession>
<organism evidence="1 2">
    <name type="scientific">Amycolatopsis jiangsuensis</name>
    <dbReference type="NCBI Taxonomy" id="1181879"/>
    <lineage>
        <taxon>Bacteria</taxon>
        <taxon>Bacillati</taxon>
        <taxon>Actinomycetota</taxon>
        <taxon>Actinomycetes</taxon>
        <taxon>Pseudonocardiales</taxon>
        <taxon>Pseudonocardiaceae</taxon>
        <taxon>Amycolatopsis</taxon>
    </lineage>
</organism>